<accession>A0A0V1BKM6</accession>
<proteinExistence type="predicted"/>
<dbReference type="EMBL" id="JYDH01000033">
    <property type="protein sequence ID" value="KRY37521.1"/>
    <property type="molecule type" value="Genomic_DNA"/>
</dbReference>
<keyword evidence="2" id="KW-1185">Reference proteome</keyword>
<sequence length="140" mass="15872">MVKLFAFAHLSNFEGPLLLHSNVACKLRIKGSQDGQVHFLKPAITSTASIPLRGFEEYDVQREKEQRENELAMHNCKNKVKLLCITDNLTLSRNLNAIHGCIDYYGEKWICESDAQTVHQLGSSVIRFLQLVGLNQNEMV</sequence>
<dbReference type="InParanoid" id="A0A0V1BKM6"/>
<evidence type="ECO:0000313" key="1">
    <source>
        <dbReference type="EMBL" id="KRY37521.1"/>
    </source>
</evidence>
<gene>
    <name evidence="1" type="ORF">T01_10310</name>
</gene>
<organism evidence="1 2">
    <name type="scientific">Trichinella spiralis</name>
    <name type="common">Trichina worm</name>
    <dbReference type="NCBI Taxonomy" id="6334"/>
    <lineage>
        <taxon>Eukaryota</taxon>
        <taxon>Metazoa</taxon>
        <taxon>Ecdysozoa</taxon>
        <taxon>Nematoda</taxon>
        <taxon>Enoplea</taxon>
        <taxon>Dorylaimia</taxon>
        <taxon>Trichinellida</taxon>
        <taxon>Trichinellidae</taxon>
        <taxon>Trichinella</taxon>
    </lineage>
</organism>
<reference evidence="1 2" key="1">
    <citation type="submission" date="2015-01" db="EMBL/GenBank/DDBJ databases">
        <title>Evolution of Trichinella species and genotypes.</title>
        <authorList>
            <person name="Korhonen P.K."/>
            <person name="Edoardo P."/>
            <person name="Giuseppe L.R."/>
            <person name="Gasser R.B."/>
        </authorList>
    </citation>
    <scope>NUCLEOTIDE SEQUENCE [LARGE SCALE GENOMIC DNA]</scope>
    <source>
        <strain evidence="1">ISS3</strain>
    </source>
</reference>
<dbReference type="OrthoDB" id="10517231at2759"/>
<comment type="caution">
    <text evidence="1">The sequence shown here is derived from an EMBL/GenBank/DDBJ whole genome shotgun (WGS) entry which is preliminary data.</text>
</comment>
<dbReference type="Proteomes" id="UP000054776">
    <property type="component" value="Unassembled WGS sequence"/>
</dbReference>
<evidence type="ECO:0000313" key="2">
    <source>
        <dbReference type="Proteomes" id="UP000054776"/>
    </source>
</evidence>
<dbReference type="AlphaFoldDB" id="A0A0V1BKM6"/>
<name>A0A0V1BKM6_TRISP</name>
<protein>
    <submittedName>
        <fullName evidence="1">Uncharacterized protein</fullName>
    </submittedName>
</protein>